<proteinExistence type="predicted"/>
<protein>
    <submittedName>
        <fullName evidence="1">SFRICE_006220</fullName>
    </submittedName>
</protein>
<evidence type="ECO:0000313" key="1">
    <source>
        <dbReference type="EMBL" id="SOQ37240.1"/>
    </source>
</evidence>
<gene>
    <name evidence="1" type="ORF">SFRICE_006220</name>
</gene>
<accession>A0A2H1V8R5</accession>
<reference evidence="1" key="1">
    <citation type="submission" date="2016-07" db="EMBL/GenBank/DDBJ databases">
        <authorList>
            <person name="Bretaudeau A."/>
        </authorList>
    </citation>
    <scope>NUCLEOTIDE SEQUENCE</scope>
    <source>
        <strain evidence="1">Rice</strain>
        <tissue evidence="1">Whole body</tissue>
    </source>
</reference>
<dbReference type="EMBL" id="ODYU01001263">
    <property type="protein sequence ID" value="SOQ37240.1"/>
    <property type="molecule type" value="Genomic_DNA"/>
</dbReference>
<name>A0A2H1V8R5_SPOFR</name>
<sequence length="142" mass="15693">MLFASINSYNCVHRTDRIIGNAYMRCVLMTSYGTRAMRTMRVCGEANSQTPHTRVKFQSSASLPNNSWAESPPGMITSPEASLSQLVLDETDAPQSRTIGSSVWKHDPIFPSAPTYIWRKKASTQLKCLDLIAIARVAALIS</sequence>
<dbReference type="AlphaFoldDB" id="A0A2H1V8R5"/>
<organism evidence="1">
    <name type="scientific">Spodoptera frugiperda</name>
    <name type="common">Fall armyworm</name>
    <dbReference type="NCBI Taxonomy" id="7108"/>
    <lineage>
        <taxon>Eukaryota</taxon>
        <taxon>Metazoa</taxon>
        <taxon>Ecdysozoa</taxon>
        <taxon>Arthropoda</taxon>
        <taxon>Hexapoda</taxon>
        <taxon>Insecta</taxon>
        <taxon>Pterygota</taxon>
        <taxon>Neoptera</taxon>
        <taxon>Endopterygota</taxon>
        <taxon>Lepidoptera</taxon>
        <taxon>Glossata</taxon>
        <taxon>Ditrysia</taxon>
        <taxon>Noctuoidea</taxon>
        <taxon>Noctuidae</taxon>
        <taxon>Amphipyrinae</taxon>
        <taxon>Spodoptera</taxon>
    </lineage>
</organism>